<dbReference type="PANTHER" id="PTHR33221:SF15">
    <property type="entry name" value="HTH-TYPE TRANSCRIPTIONAL REGULATOR YWGB-RELATED"/>
    <property type="match status" value="1"/>
</dbReference>
<dbReference type="EMBL" id="JAHLQI010000003">
    <property type="protein sequence ID" value="MBU5490393.1"/>
    <property type="molecule type" value="Genomic_DNA"/>
</dbReference>
<sequence length="149" mass="16297">MQFSSRLPIAAHILMCIVRFGEDCKITSDFLAGSVNVNPVIIRKTLGQLKKAGLVRVEAGVGGASLAKPPEEITLLDIFRAVEPKEEPLFHFHENPNPACPVGREVHGILSGYLDAAALAMENQLRAVTVQQLMEDLQRKDTTEKSSFS</sequence>
<accession>A0ABS6ESA6</accession>
<reference evidence="1 2" key="1">
    <citation type="submission" date="2021-06" db="EMBL/GenBank/DDBJ databases">
        <authorList>
            <person name="Sun Q."/>
            <person name="Li D."/>
        </authorList>
    </citation>
    <scope>NUCLEOTIDE SEQUENCE [LARGE SCALE GENOMIC DNA]</scope>
    <source>
        <strain evidence="1 2">MSJd-7</strain>
    </source>
</reference>
<name>A0ABS6ESA6_9FIRM</name>
<evidence type="ECO:0000313" key="2">
    <source>
        <dbReference type="Proteomes" id="UP000783588"/>
    </source>
</evidence>
<dbReference type="Pfam" id="PF02082">
    <property type="entry name" value="Rrf2"/>
    <property type="match status" value="1"/>
</dbReference>
<organism evidence="1 2">
    <name type="scientific">Butyricicoccus intestinisimiae</name>
    <dbReference type="NCBI Taxonomy" id="2841509"/>
    <lineage>
        <taxon>Bacteria</taxon>
        <taxon>Bacillati</taxon>
        <taxon>Bacillota</taxon>
        <taxon>Clostridia</taxon>
        <taxon>Eubacteriales</taxon>
        <taxon>Butyricicoccaceae</taxon>
        <taxon>Butyricicoccus</taxon>
    </lineage>
</organism>
<dbReference type="PROSITE" id="PS51197">
    <property type="entry name" value="HTH_RRF2_2"/>
    <property type="match status" value="1"/>
</dbReference>
<protein>
    <submittedName>
        <fullName evidence="1">Rrf2 family transcriptional regulator</fullName>
    </submittedName>
</protein>
<gene>
    <name evidence="1" type="ORF">KQI75_07130</name>
</gene>
<proteinExistence type="predicted"/>
<dbReference type="PANTHER" id="PTHR33221">
    <property type="entry name" value="WINGED HELIX-TURN-HELIX TRANSCRIPTIONAL REGULATOR, RRF2 FAMILY"/>
    <property type="match status" value="1"/>
</dbReference>
<dbReference type="RefSeq" id="WP_216470052.1">
    <property type="nucleotide sequence ID" value="NZ_JAHLQI010000003.1"/>
</dbReference>
<keyword evidence="2" id="KW-1185">Reference proteome</keyword>
<evidence type="ECO:0000313" key="1">
    <source>
        <dbReference type="EMBL" id="MBU5490393.1"/>
    </source>
</evidence>
<comment type="caution">
    <text evidence="1">The sequence shown here is derived from an EMBL/GenBank/DDBJ whole genome shotgun (WGS) entry which is preliminary data.</text>
</comment>
<dbReference type="Proteomes" id="UP000783588">
    <property type="component" value="Unassembled WGS sequence"/>
</dbReference>
<dbReference type="InterPro" id="IPR000944">
    <property type="entry name" value="Tscrpt_reg_Rrf2"/>
</dbReference>